<evidence type="ECO:0000313" key="1">
    <source>
        <dbReference type="EMBL" id="KAL3792703.1"/>
    </source>
</evidence>
<comment type="caution">
    <text evidence="1">The sequence shown here is derived from an EMBL/GenBank/DDBJ whole genome shotgun (WGS) entry which is preliminary data.</text>
</comment>
<proteinExistence type="predicted"/>
<protein>
    <submittedName>
        <fullName evidence="1">Uncharacterized protein</fullName>
    </submittedName>
</protein>
<gene>
    <name evidence="1" type="ORF">ACHAW5_005808</name>
</gene>
<reference evidence="1 2" key="1">
    <citation type="submission" date="2024-10" db="EMBL/GenBank/DDBJ databases">
        <title>Updated reference genomes for cyclostephanoid diatoms.</title>
        <authorList>
            <person name="Roberts W.R."/>
            <person name="Alverson A.J."/>
        </authorList>
    </citation>
    <scope>NUCLEOTIDE SEQUENCE [LARGE SCALE GENOMIC DNA]</scope>
    <source>
        <strain evidence="1 2">AJA276-08</strain>
    </source>
</reference>
<dbReference type="AlphaFoldDB" id="A0ABD3PXJ8"/>
<dbReference type="EMBL" id="JALLAZ020000542">
    <property type="protein sequence ID" value="KAL3792703.1"/>
    <property type="molecule type" value="Genomic_DNA"/>
</dbReference>
<evidence type="ECO:0000313" key="2">
    <source>
        <dbReference type="Proteomes" id="UP001530315"/>
    </source>
</evidence>
<dbReference type="Proteomes" id="UP001530315">
    <property type="component" value="Unassembled WGS sequence"/>
</dbReference>
<organism evidence="1 2">
    <name type="scientific">Stephanodiscus triporus</name>
    <dbReference type="NCBI Taxonomy" id="2934178"/>
    <lineage>
        <taxon>Eukaryota</taxon>
        <taxon>Sar</taxon>
        <taxon>Stramenopiles</taxon>
        <taxon>Ochrophyta</taxon>
        <taxon>Bacillariophyta</taxon>
        <taxon>Coscinodiscophyceae</taxon>
        <taxon>Thalassiosirophycidae</taxon>
        <taxon>Stephanodiscales</taxon>
        <taxon>Stephanodiscaceae</taxon>
        <taxon>Stephanodiscus</taxon>
    </lineage>
</organism>
<keyword evidence="2" id="KW-1185">Reference proteome</keyword>
<name>A0ABD3PXJ8_9STRA</name>
<sequence length="265" mass="29491">MKCGIFVMIRDGKLRIFRRSSTRIIVTHGGTPRPRGDGSLSSYYSKRMGCTGTRRSSPIIEVYATSPRDWERTQFWGDHFLAALRDMIGEACRERDLPDCEFFPNKEGLSPAEGGTCPGRGAGGTVRILFDRTTGTRTRTWTCTMAHKFKTYAPIVSFYAASPTRFSDIPWPSSEGWEAAWAKGIIHGFVCLKHHSSTFLSIMYPYVGGLVFPGSFMHSKDAEGKVFKWSWDDGRIQAAFFRGGIAQNGDNCSACAGYETDLTLS</sequence>
<accession>A0ABD3PXJ8</accession>